<feature type="signal peptide" evidence="3">
    <location>
        <begin position="1"/>
        <end position="31"/>
    </location>
</feature>
<dbReference type="PANTHER" id="PTHR44103:SF1">
    <property type="entry name" value="PROPROTEIN CONVERTASE P"/>
    <property type="match status" value="1"/>
</dbReference>
<proteinExistence type="predicted"/>
<evidence type="ECO:0000313" key="4">
    <source>
        <dbReference type="EMBL" id="NIJ02486.1"/>
    </source>
</evidence>
<dbReference type="EMBL" id="JAAOZD010000005">
    <property type="protein sequence ID" value="NIJ02486.1"/>
    <property type="molecule type" value="Genomic_DNA"/>
</dbReference>
<evidence type="ECO:0000256" key="2">
    <source>
        <dbReference type="SAM" id="MobiDB-lite"/>
    </source>
</evidence>
<gene>
    <name evidence="4" type="ORF">FHR86_002827</name>
</gene>
<keyword evidence="1 3" id="KW-0732">Signal</keyword>
<dbReference type="Pfam" id="PF13517">
    <property type="entry name" value="FG-GAP_3"/>
    <property type="match status" value="1"/>
</dbReference>
<dbReference type="RefSeq" id="WP_167267708.1">
    <property type="nucleotide sequence ID" value="NZ_BAAAVO010000002.1"/>
</dbReference>
<feature type="region of interest" description="Disordered" evidence="2">
    <location>
        <begin position="104"/>
        <end position="126"/>
    </location>
</feature>
<protein>
    <recommendedName>
        <fullName evidence="6">Repeat domain-containing protein</fullName>
    </recommendedName>
</protein>
<dbReference type="InterPro" id="IPR028994">
    <property type="entry name" value="Integrin_alpha_N"/>
</dbReference>
<comment type="caution">
    <text evidence="4">The sequence shown here is derived from an EMBL/GenBank/DDBJ whole genome shotgun (WGS) entry which is preliminary data.</text>
</comment>
<evidence type="ECO:0000256" key="1">
    <source>
        <dbReference type="ARBA" id="ARBA00022729"/>
    </source>
</evidence>
<evidence type="ECO:0000313" key="5">
    <source>
        <dbReference type="Proteomes" id="UP000802392"/>
    </source>
</evidence>
<feature type="chain" id="PRO_5045814127" description="Repeat domain-containing protein" evidence="3">
    <location>
        <begin position="32"/>
        <end position="398"/>
    </location>
</feature>
<reference evidence="4 5" key="1">
    <citation type="submission" date="2020-03" db="EMBL/GenBank/DDBJ databases">
        <title>Genomic Encyclopedia of Type Strains, Phase III (KMG-III): the genomes of soil and plant-associated and newly described type strains.</title>
        <authorList>
            <person name="Whitman W."/>
        </authorList>
    </citation>
    <scope>NUCLEOTIDE SEQUENCE [LARGE SCALE GENOMIC DNA]</scope>
    <source>
        <strain evidence="4 5">CECT 4207</strain>
    </source>
</reference>
<organism evidence="4 5">
    <name type="scientific">Paenarthrobacter ilicis</name>
    <dbReference type="NCBI Taxonomy" id="43665"/>
    <lineage>
        <taxon>Bacteria</taxon>
        <taxon>Bacillati</taxon>
        <taxon>Actinomycetota</taxon>
        <taxon>Actinomycetes</taxon>
        <taxon>Micrococcales</taxon>
        <taxon>Micrococcaceae</taxon>
        <taxon>Paenarthrobacter</taxon>
    </lineage>
</organism>
<evidence type="ECO:0000256" key="3">
    <source>
        <dbReference type="SAM" id="SignalP"/>
    </source>
</evidence>
<dbReference type="Proteomes" id="UP000802392">
    <property type="component" value="Unassembled WGS sequence"/>
</dbReference>
<dbReference type="SUPFAM" id="SSF69318">
    <property type="entry name" value="Integrin alpha N-terminal domain"/>
    <property type="match status" value="1"/>
</dbReference>
<dbReference type="Gene3D" id="2.130.10.130">
    <property type="entry name" value="Integrin alpha, N-terminal"/>
    <property type="match status" value="1"/>
</dbReference>
<dbReference type="PANTHER" id="PTHR44103">
    <property type="entry name" value="PROPROTEIN CONVERTASE P"/>
    <property type="match status" value="1"/>
</dbReference>
<sequence length="398" mass="42068">MGNFFVRAARLATVAVVGLTAGLIGPGPASAASQPTPVIDGVPYVGAELRRQYNYDYYGCPSADGTSEGIRVEWLRNGVPLPAARQGDSLRVLAEDQGTRISLKVYPSTPGQTGCPSGTQLSAETKPIKASSRAMGWTGRGNFEPLARTADGRLILYPRTYTYVKGSCEGACPTYRGVWDEPRQVGQGWNVFSMVFSPGDFDGDGANDLLARDSAGNLFLYPGDGSGGWQQRRQVGQGWNVFDSIVGPGDFNGDGNNDVLARNSAGELFLYPGNGSGGWLAPVKVGQGWQVMNKIIPAGDMNGDGPVEVYARDSAGNLYLYPANGQGGWQQSAMISSGWGSFSDIAGLGSFSHNRFNDLAVINGNGDLLTYSSGANTSTLWGPYGPLGTGWNVFSNLL</sequence>
<evidence type="ECO:0008006" key="6">
    <source>
        <dbReference type="Google" id="ProtNLM"/>
    </source>
</evidence>
<accession>A0ABX0TL50</accession>
<name>A0ABX0TL50_9MICC</name>
<keyword evidence="5" id="KW-1185">Reference proteome</keyword>
<dbReference type="InterPro" id="IPR013517">
    <property type="entry name" value="FG-GAP"/>
</dbReference>
<feature type="compositionally biased region" description="Polar residues" evidence="2">
    <location>
        <begin position="109"/>
        <end position="123"/>
    </location>
</feature>